<dbReference type="SMART" id="SM00066">
    <property type="entry name" value="GAL4"/>
    <property type="match status" value="1"/>
</dbReference>
<dbReference type="AlphaFoldDB" id="A0AAQ3M261"/>
<feature type="domain" description="Zn(2)-C6 fungal-type" evidence="7">
    <location>
        <begin position="18"/>
        <end position="46"/>
    </location>
</feature>
<evidence type="ECO:0000256" key="1">
    <source>
        <dbReference type="ARBA" id="ARBA00022723"/>
    </source>
</evidence>
<sequence length="621" mass="69671">MTIPVIRKRAKRPKTRTGCRTCRQRHIKCDEERPACRRCTISGRVCDGYEMSLAMLQGGAKNPATLLPKHGSPTGLSEISTPAAVPSSPFDLSAIERQAYEYFKWQTAHQLPGSSWAPSWEKLALQVGEREHAVMHAMIAVGAMHQWSSAAFEMRNNPSLASIQSRPVNTCQHEFAISQYNKSMEYMQTHIKAIARGGPDSNVEIVLLVCLLFVCFEILQDSESSAVLHLRTGLRILYDCVSRSEPKTFFENDPNLDGEIRRPVLLKATPQSMMDILLHTFVQLDSDLTLFGMQEPYLHPTCGTGVPYSFLSIEEARLHLDVLTSIACHARGRLLRFAEQHLLGGGSDYHGTDEDSFHCMLHATSRTVHIPDSSLFAQMQDVRQNLASWMSALAFIPIGEHNEANRAHLLIQIQFFYIWFMVSTWRDDNETLCDRFEDQFSHVLGLAERYVSLSGHDSMLNTHSPSQSPPLGAEWKLNATSKLPFTLGTGIWPCIYIVATKCRTSQIRRRALAILQSITVQGFIDSFVLASFTSQIIDLEETRARKLGGFPDDYIFQCHEVPEAARFFDVTLAGGPVPTVGRIIRATQDDWPSLHLSIGEDLFDLQGSNMRSPPTITDVIF</sequence>
<keyword evidence="9" id="KW-1185">Reference proteome</keyword>
<dbReference type="PROSITE" id="PS00463">
    <property type="entry name" value="ZN2_CY6_FUNGAL_1"/>
    <property type="match status" value="1"/>
</dbReference>
<dbReference type="PANTHER" id="PTHR36206">
    <property type="entry name" value="ASPERCRYPTIN BIOSYNTHESIS CLUSTER-SPECIFIC TRANSCRIPTION REGULATOR ATNN-RELATED"/>
    <property type="match status" value="1"/>
</dbReference>
<evidence type="ECO:0000259" key="7">
    <source>
        <dbReference type="PROSITE" id="PS50048"/>
    </source>
</evidence>
<dbReference type="PROSITE" id="PS50048">
    <property type="entry name" value="ZN2_CY6_FUNGAL_2"/>
    <property type="match status" value="1"/>
</dbReference>
<dbReference type="EMBL" id="CP138582">
    <property type="protein sequence ID" value="WPG99616.1"/>
    <property type="molecule type" value="Genomic_DNA"/>
</dbReference>
<dbReference type="InterPro" id="IPR021858">
    <property type="entry name" value="Fun_TF"/>
</dbReference>
<keyword evidence="3" id="KW-0805">Transcription regulation</keyword>
<dbReference type="GO" id="GO:0003677">
    <property type="term" value="F:DNA binding"/>
    <property type="evidence" value="ECO:0007669"/>
    <property type="project" value="UniProtKB-KW"/>
</dbReference>
<gene>
    <name evidence="8" type="ORF">R9X50_00243400</name>
</gene>
<reference evidence="8 9" key="1">
    <citation type="submission" date="2023-11" db="EMBL/GenBank/DDBJ databases">
        <title>An acidophilic fungus is an integral part of prey digestion in a carnivorous sundew plant.</title>
        <authorList>
            <person name="Tsai I.J."/>
        </authorList>
    </citation>
    <scope>NUCLEOTIDE SEQUENCE [LARGE SCALE GENOMIC DNA]</scope>
    <source>
        <strain evidence="8">169a</strain>
    </source>
</reference>
<evidence type="ECO:0000256" key="6">
    <source>
        <dbReference type="ARBA" id="ARBA00023242"/>
    </source>
</evidence>
<keyword evidence="4" id="KW-0238">DNA-binding</keyword>
<dbReference type="Pfam" id="PF00172">
    <property type="entry name" value="Zn_clus"/>
    <property type="match status" value="1"/>
</dbReference>
<evidence type="ECO:0000256" key="5">
    <source>
        <dbReference type="ARBA" id="ARBA00023163"/>
    </source>
</evidence>
<dbReference type="SUPFAM" id="SSF57701">
    <property type="entry name" value="Zn2/Cys6 DNA-binding domain"/>
    <property type="match status" value="1"/>
</dbReference>
<dbReference type="Pfam" id="PF11951">
    <property type="entry name" value="Fungal_trans_2"/>
    <property type="match status" value="1"/>
</dbReference>
<evidence type="ECO:0000256" key="4">
    <source>
        <dbReference type="ARBA" id="ARBA00023125"/>
    </source>
</evidence>
<proteinExistence type="predicted"/>
<dbReference type="Proteomes" id="UP001303373">
    <property type="component" value="Chromosome 3"/>
</dbReference>
<protein>
    <recommendedName>
        <fullName evidence="7">Zn(2)-C6 fungal-type domain-containing protein</fullName>
    </recommendedName>
</protein>
<dbReference type="InterPro" id="IPR036864">
    <property type="entry name" value="Zn2-C6_fun-type_DNA-bd_sf"/>
</dbReference>
<dbReference type="InterPro" id="IPR001138">
    <property type="entry name" value="Zn2Cys6_DnaBD"/>
</dbReference>
<evidence type="ECO:0000313" key="9">
    <source>
        <dbReference type="Proteomes" id="UP001303373"/>
    </source>
</evidence>
<keyword evidence="2" id="KW-0862">Zinc</keyword>
<dbReference type="Gene3D" id="4.10.240.10">
    <property type="entry name" value="Zn(2)-C6 fungal-type DNA-binding domain"/>
    <property type="match status" value="1"/>
</dbReference>
<dbReference type="GO" id="GO:0008270">
    <property type="term" value="F:zinc ion binding"/>
    <property type="evidence" value="ECO:0007669"/>
    <property type="project" value="InterPro"/>
</dbReference>
<dbReference type="CDD" id="cd00067">
    <property type="entry name" value="GAL4"/>
    <property type="match status" value="1"/>
</dbReference>
<accession>A0AAQ3M261</accession>
<keyword evidence="5" id="KW-0804">Transcription</keyword>
<keyword evidence="6" id="KW-0539">Nucleus</keyword>
<evidence type="ECO:0000256" key="2">
    <source>
        <dbReference type="ARBA" id="ARBA00022833"/>
    </source>
</evidence>
<evidence type="ECO:0000313" key="8">
    <source>
        <dbReference type="EMBL" id="WPG99616.1"/>
    </source>
</evidence>
<name>A0AAQ3M261_9PEZI</name>
<dbReference type="PANTHER" id="PTHR36206:SF12">
    <property type="entry name" value="ASPERCRYPTIN BIOSYNTHESIS CLUSTER-SPECIFIC TRANSCRIPTION REGULATOR ATNN-RELATED"/>
    <property type="match status" value="1"/>
</dbReference>
<dbReference type="InterPro" id="IPR052360">
    <property type="entry name" value="Transcr_Regulatory_Proteins"/>
</dbReference>
<dbReference type="GO" id="GO:0000981">
    <property type="term" value="F:DNA-binding transcription factor activity, RNA polymerase II-specific"/>
    <property type="evidence" value="ECO:0007669"/>
    <property type="project" value="InterPro"/>
</dbReference>
<keyword evidence="1" id="KW-0479">Metal-binding</keyword>
<evidence type="ECO:0000256" key="3">
    <source>
        <dbReference type="ARBA" id="ARBA00023015"/>
    </source>
</evidence>
<organism evidence="8 9">
    <name type="scientific">Acrodontium crateriforme</name>
    <dbReference type="NCBI Taxonomy" id="150365"/>
    <lineage>
        <taxon>Eukaryota</taxon>
        <taxon>Fungi</taxon>
        <taxon>Dikarya</taxon>
        <taxon>Ascomycota</taxon>
        <taxon>Pezizomycotina</taxon>
        <taxon>Dothideomycetes</taxon>
        <taxon>Dothideomycetidae</taxon>
        <taxon>Mycosphaerellales</taxon>
        <taxon>Teratosphaeriaceae</taxon>
        <taxon>Acrodontium</taxon>
    </lineage>
</organism>